<reference evidence="8" key="1">
    <citation type="submission" date="2023-07" db="EMBL/GenBank/DDBJ databases">
        <title>Chromosome-level genome assembly of Artemia franciscana.</title>
        <authorList>
            <person name="Jo E."/>
        </authorList>
    </citation>
    <scope>NUCLEOTIDE SEQUENCE</scope>
    <source>
        <tissue evidence="8">Whole body</tissue>
    </source>
</reference>
<protein>
    <recommendedName>
        <fullName evidence="7">Fibronectin type-III domain-containing protein</fullName>
    </recommendedName>
</protein>
<dbReference type="InterPro" id="IPR026966">
    <property type="entry name" value="Neurofascin/L1/NrCAM_C"/>
</dbReference>
<sequence length="359" mass="40685">PMPEIEHNAPRFYYRVYWRRDIDGSASNIEDVTDWKQSSVVIPNQPTFERYRIKVVAINERGEANVAAQEVNGWSGEDRPLDAPTNFTLKQIIDAKSALLSWNPINPFNVRGHFKGYQRTTQSQQFVAPDKPKFTWYQVNSDSGFPAVKLVWHPNVDGRPGSHFYAQYRRKGEPMFESTPNELYEDFIIVRGLDDIETYDMRIVAVDGDHTTASDTQEVTLHPQDGPYVRYKESVATSGWFIGMLLAVAFLLIVLILVCVIKKNRGGKYAVHEREALHGRHDYPDEVNAFPEYNQAAGRVPKSSISSDFRMPHESDTDSMAEYGDGDAGEFAEDGSFIGQYRPSRKEVTPSVPEPGTLV</sequence>
<dbReference type="Proteomes" id="UP001187531">
    <property type="component" value="Unassembled WGS sequence"/>
</dbReference>
<dbReference type="CDD" id="cd00063">
    <property type="entry name" value="FN3"/>
    <property type="match status" value="1"/>
</dbReference>
<organism evidence="8 9">
    <name type="scientific">Artemia franciscana</name>
    <name type="common">Brine shrimp</name>
    <name type="synonym">Artemia sanfranciscana</name>
    <dbReference type="NCBI Taxonomy" id="6661"/>
    <lineage>
        <taxon>Eukaryota</taxon>
        <taxon>Metazoa</taxon>
        <taxon>Ecdysozoa</taxon>
        <taxon>Arthropoda</taxon>
        <taxon>Crustacea</taxon>
        <taxon>Branchiopoda</taxon>
        <taxon>Anostraca</taxon>
        <taxon>Artemiidae</taxon>
        <taxon>Artemia</taxon>
    </lineage>
</organism>
<dbReference type="AlphaFoldDB" id="A0AA88I7H6"/>
<evidence type="ECO:0000256" key="5">
    <source>
        <dbReference type="SAM" id="MobiDB-lite"/>
    </source>
</evidence>
<comment type="caution">
    <text evidence="8">The sequence shown here is derived from an EMBL/GenBank/DDBJ whole genome shotgun (WGS) entry which is preliminary data.</text>
</comment>
<dbReference type="SUPFAM" id="SSF49265">
    <property type="entry name" value="Fibronectin type III"/>
    <property type="match status" value="2"/>
</dbReference>
<dbReference type="Gene3D" id="2.60.40.10">
    <property type="entry name" value="Immunoglobulins"/>
    <property type="match status" value="2"/>
</dbReference>
<dbReference type="InterPro" id="IPR003961">
    <property type="entry name" value="FN3_dom"/>
</dbReference>
<proteinExistence type="predicted"/>
<feature type="non-terminal residue" evidence="8">
    <location>
        <position position="359"/>
    </location>
</feature>
<evidence type="ECO:0000256" key="4">
    <source>
        <dbReference type="ARBA" id="ARBA00023136"/>
    </source>
</evidence>
<dbReference type="InterPro" id="IPR013783">
    <property type="entry name" value="Ig-like_fold"/>
</dbReference>
<evidence type="ECO:0000259" key="7">
    <source>
        <dbReference type="PROSITE" id="PS50853"/>
    </source>
</evidence>
<comment type="subcellular location">
    <subcellularLocation>
        <location evidence="1">Membrane</location>
        <topology evidence="1">Single-pass membrane protein</topology>
    </subcellularLocation>
</comment>
<feature type="domain" description="Fibronectin type-III" evidence="7">
    <location>
        <begin position="1"/>
        <end position="78"/>
    </location>
</feature>
<evidence type="ECO:0000256" key="3">
    <source>
        <dbReference type="ARBA" id="ARBA00022989"/>
    </source>
</evidence>
<accession>A0AA88I7H6</accession>
<feature type="region of interest" description="Disordered" evidence="5">
    <location>
        <begin position="340"/>
        <end position="359"/>
    </location>
</feature>
<evidence type="ECO:0000313" key="8">
    <source>
        <dbReference type="EMBL" id="KAK2722733.1"/>
    </source>
</evidence>
<keyword evidence="2 6" id="KW-0812">Transmembrane</keyword>
<evidence type="ECO:0000256" key="1">
    <source>
        <dbReference type="ARBA" id="ARBA00004167"/>
    </source>
</evidence>
<dbReference type="Pfam" id="PF13882">
    <property type="entry name" value="Bravo_FIGEY"/>
    <property type="match status" value="1"/>
</dbReference>
<keyword evidence="4 6" id="KW-0472">Membrane</keyword>
<feature type="region of interest" description="Disordered" evidence="5">
    <location>
        <begin position="300"/>
        <end position="331"/>
    </location>
</feature>
<gene>
    <name evidence="8" type="ORF">QYM36_003051</name>
</gene>
<keyword evidence="9" id="KW-1185">Reference proteome</keyword>
<evidence type="ECO:0000256" key="2">
    <source>
        <dbReference type="ARBA" id="ARBA00022692"/>
    </source>
</evidence>
<dbReference type="GO" id="GO:0016020">
    <property type="term" value="C:membrane"/>
    <property type="evidence" value="ECO:0007669"/>
    <property type="project" value="UniProtKB-SubCell"/>
</dbReference>
<keyword evidence="3 6" id="KW-1133">Transmembrane helix</keyword>
<dbReference type="EMBL" id="JAVRJZ010000005">
    <property type="protein sequence ID" value="KAK2722733.1"/>
    <property type="molecule type" value="Genomic_DNA"/>
</dbReference>
<dbReference type="InterPro" id="IPR036116">
    <property type="entry name" value="FN3_sf"/>
</dbReference>
<evidence type="ECO:0000256" key="6">
    <source>
        <dbReference type="SAM" id="Phobius"/>
    </source>
</evidence>
<dbReference type="PROSITE" id="PS50853">
    <property type="entry name" value="FN3"/>
    <property type="match status" value="1"/>
</dbReference>
<feature type="transmembrane region" description="Helical" evidence="6">
    <location>
        <begin position="240"/>
        <end position="261"/>
    </location>
</feature>
<evidence type="ECO:0000313" key="9">
    <source>
        <dbReference type="Proteomes" id="UP001187531"/>
    </source>
</evidence>
<name>A0AA88I7H6_ARTSF</name>